<evidence type="ECO:0000313" key="2">
    <source>
        <dbReference type="Proteomes" id="UP000276133"/>
    </source>
</evidence>
<reference evidence="1 2" key="1">
    <citation type="journal article" date="2018" name="Sci. Rep.">
        <title>Genomic signatures of local adaptation to the degree of environmental predictability in rotifers.</title>
        <authorList>
            <person name="Franch-Gras L."/>
            <person name="Hahn C."/>
            <person name="Garcia-Roger E.M."/>
            <person name="Carmona M.J."/>
            <person name="Serra M."/>
            <person name="Gomez A."/>
        </authorList>
    </citation>
    <scope>NUCLEOTIDE SEQUENCE [LARGE SCALE GENOMIC DNA]</scope>
    <source>
        <strain evidence="1">HYR1</strain>
    </source>
</reference>
<dbReference type="Proteomes" id="UP000276133">
    <property type="component" value="Unassembled WGS sequence"/>
</dbReference>
<comment type="caution">
    <text evidence="1">The sequence shown here is derived from an EMBL/GenBank/DDBJ whole genome shotgun (WGS) entry which is preliminary data.</text>
</comment>
<sequence>MCHVYIREIKKTIEINNVGLFGYPYRSDELRQRNGQGIPFFLVRSLIRRVSLRNHPYVNLNVGHRASTSLQYSLLPQRTGQLLILSAVRQLRSGRAQTH</sequence>
<name>A0A3M7RSP4_BRAPC</name>
<dbReference type="EMBL" id="REGN01002737">
    <property type="protein sequence ID" value="RNA26479.1"/>
    <property type="molecule type" value="Genomic_DNA"/>
</dbReference>
<evidence type="ECO:0000313" key="1">
    <source>
        <dbReference type="EMBL" id="RNA26479.1"/>
    </source>
</evidence>
<dbReference type="AlphaFoldDB" id="A0A3M7RSP4"/>
<accession>A0A3M7RSP4</accession>
<protein>
    <submittedName>
        <fullName evidence="1">Uncharacterized protein</fullName>
    </submittedName>
</protein>
<gene>
    <name evidence="1" type="ORF">BpHYR1_017684</name>
</gene>
<proteinExistence type="predicted"/>
<keyword evidence="2" id="KW-1185">Reference proteome</keyword>
<organism evidence="1 2">
    <name type="scientific">Brachionus plicatilis</name>
    <name type="common">Marine rotifer</name>
    <name type="synonym">Brachionus muelleri</name>
    <dbReference type="NCBI Taxonomy" id="10195"/>
    <lineage>
        <taxon>Eukaryota</taxon>
        <taxon>Metazoa</taxon>
        <taxon>Spiralia</taxon>
        <taxon>Gnathifera</taxon>
        <taxon>Rotifera</taxon>
        <taxon>Eurotatoria</taxon>
        <taxon>Monogononta</taxon>
        <taxon>Pseudotrocha</taxon>
        <taxon>Ploima</taxon>
        <taxon>Brachionidae</taxon>
        <taxon>Brachionus</taxon>
    </lineage>
</organism>